<evidence type="ECO:0000313" key="1">
    <source>
        <dbReference type="EMBL" id="ACL94843.1"/>
    </source>
</evidence>
<dbReference type="OrthoDB" id="9798496at2"/>
<dbReference type="RefSeq" id="WP_010919194.1">
    <property type="nucleotide sequence ID" value="NC_011916.1"/>
</dbReference>
<dbReference type="GeneID" id="7331836"/>
<dbReference type="Gene3D" id="3.40.50.150">
    <property type="entry name" value="Vaccinia Virus protein VP39"/>
    <property type="match status" value="2"/>
</dbReference>
<accession>A0A0H3C774</accession>
<name>A0A0H3C774_CAUVN</name>
<dbReference type="PATRIC" id="fig|565050.3.peg.1363"/>
<dbReference type="InterPro" id="IPR029063">
    <property type="entry name" value="SAM-dependent_MTases_sf"/>
</dbReference>
<dbReference type="Proteomes" id="UP000001364">
    <property type="component" value="Chromosome"/>
</dbReference>
<evidence type="ECO:0000313" key="2">
    <source>
        <dbReference type="Proteomes" id="UP000001364"/>
    </source>
</evidence>
<dbReference type="SUPFAM" id="SSF53335">
    <property type="entry name" value="S-adenosyl-L-methionine-dependent methyltransferases"/>
    <property type="match status" value="1"/>
</dbReference>
<keyword evidence="2" id="KW-1185">Reference proteome</keyword>
<dbReference type="PhylomeDB" id="A0A0H3C774"/>
<dbReference type="RefSeq" id="YP_002516751.1">
    <property type="nucleotide sequence ID" value="NC_011916.1"/>
</dbReference>
<dbReference type="HOGENOM" id="CLU_055432_2_1_5"/>
<reference evidence="1 2" key="1">
    <citation type="journal article" date="2010" name="J. Bacteriol.">
        <title>The genetic basis of laboratory adaptation in Caulobacter crescentus.</title>
        <authorList>
            <person name="Marks M.E."/>
            <person name="Castro-Rojas C.M."/>
            <person name="Teiling C."/>
            <person name="Du L."/>
            <person name="Kapatral V."/>
            <person name="Walunas T.L."/>
            <person name="Crosson S."/>
        </authorList>
    </citation>
    <scope>NUCLEOTIDE SEQUENCE [LARGE SCALE GENOMIC DNA]</scope>
    <source>
        <strain evidence="2">NA1000 / CB15N</strain>
    </source>
</reference>
<proteinExistence type="predicted"/>
<gene>
    <name evidence="1" type="ordered locus">CCNA_01378</name>
</gene>
<keyword evidence="1" id="KW-0489">Methyltransferase</keyword>
<dbReference type="GO" id="GO:0032259">
    <property type="term" value="P:methylation"/>
    <property type="evidence" value="ECO:0007669"/>
    <property type="project" value="UniProtKB-KW"/>
</dbReference>
<dbReference type="EMBL" id="CP001340">
    <property type="protein sequence ID" value="ACL94843.1"/>
    <property type="molecule type" value="Genomic_DNA"/>
</dbReference>
<sequence length="190" mass="20177">MSTDFAAARLNMVESQIRTADVTDLPLQDALRVVARESVVPASKAYLAYADADIEYAPGRWLLRPREVGKLLQALKPREGETVLAIAAPYAAAVLEKMGLSVTRHDGEDLKTVPAGAYDVIVCEGAVAVAPKSWQDALAHGGRLGVVERTGPVGRAAIYLRAEDGVGRRAAFDASPPLLAGFEAETGFSF</sequence>
<protein>
    <submittedName>
        <fullName evidence="1">Protein-L-isoaspartate O-methyltransferase</fullName>
        <ecNumber evidence="1">2.1.1.77</ecNumber>
    </submittedName>
</protein>
<dbReference type="GO" id="GO:0004719">
    <property type="term" value="F:protein-L-isoaspartate (D-aspartate) O-methyltransferase activity"/>
    <property type="evidence" value="ECO:0007669"/>
    <property type="project" value="UniProtKB-EC"/>
</dbReference>
<dbReference type="SMR" id="A0A0H3C774"/>
<keyword evidence="1" id="KW-0808">Transferase</keyword>
<dbReference type="AlphaFoldDB" id="A0A0H3C774"/>
<dbReference type="KEGG" id="ccs:CCNA_01378"/>
<dbReference type="EC" id="2.1.1.77" evidence="1"/>
<organism evidence="1 2">
    <name type="scientific">Caulobacter vibrioides (strain NA1000 / CB15N)</name>
    <name type="common">Caulobacter crescentus</name>
    <dbReference type="NCBI Taxonomy" id="565050"/>
    <lineage>
        <taxon>Bacteria</taxon>
        <taxon>Pseudomonadati</taxon>
        <taxon>Pseudomonadota</taxon>
        <taxon>Alphaproteobacteria</taxon>
        <taxon>Caulobacterales</taxon>
        <taxon>Caulobacteraceae</taxon>
        <taxon>Caulobacter</taxon>
    </lineage>
</organism>